<evidence type="ECO:0000256" key="1">
    <source>
        <dbReference type="ARBA" id="ARBA00001231"/>
    </source>
</evidence>
<dbReference type="InterPro" id="IPR001764">
    <property type="entry name" value="Glyco_hydro_3_N"/>
</dbReference>
<dbReference type="SUPFAM" id="SSF51445">
    <property type="entry name" value="(Trans)glycosidases"/>
    <property type="match status" value="1"/>
</dbReference>
<dbReference type="InterPro" id="IPR017853">
    <property type="entry name" value="GH"/>
</dbReference>
<sequence>MPGQDEAIAQLFLAGVPGPELTAEWRESLDRAPFGGVYLNPWNLTGPEQAAALLGEICAAIRERGVTGTPILAIDHDGGSLSPLRGGEATNLPGPLALAATGDPRRVREAGRIIGRELASLGFNLNLAPVLDIGLTPRGPVARVRTFGDQPRRVVELAVAYVRGMQEGGVAAGVRHFPGCGGIVREHGRPPVSEDDLTRLEGLHLLPFGAAAAADVDVVCASHIRVPRLAGSPLDPGGQHADLPASLNPALLERLLRRHLGFSGVIVTDPLEAPEIGARWDVGEAAVMALEAGADIPLVAWDPAARERAFRAVREAVLRGRISAERLAQSLARIGALRERIARLRMEALADVPFDPAAHRALLVEHQARAAAIALRAVCAVEPAPPLAPRSRVLVVAPLQPGLTPADPARGRPVALPAHLARLGCRVKAVQFSPQVAEEERRAVLAAARGRCDRVIFCSLDAWRFPGQAALFREVLRLGRPVTAVALGDPCDLPLLSGAGGRLATCSAEPVMMAALAAVLTGRAEPGGRLPLATP</sequence>
<dbReference type="InterPro" id="IPR036962">
    <property type="entry name" value="Glyco_hydro_3_N_sf"/>
</dbReference>
<evidence type="ECO:0000256" key="3">
    <source>
        <dbReference type="ARBA" id="ARBA00012663"/>
    </source>
</evidence>
<dbReference type="RefSeq" id="WP_209466425.1">
    <property type="nucleotide sequence ID" value="NZ_JAGGLG010000011.1"/>
</dbReference>
<dbReference type="InterPro" id="IPR050226">
    <property type="entry name" value="NagZ_Beta-hexosaminidase"/>
</dbReference>
<dbReference type="Gene3D" id="3.40.50.1700">
    <property type="entry name" value="Glycoside hydrolase family 3 C-terminal domain"/>
    <property type="match status" value="1"/>
</dbReference>
<organism evidence="7 8">
    <name type="scientific">Symbiobacterium terraclitae</name>
    <dbReference type="NCBI Taxonomy" id="557451"/>
    <lineage>
        <taxon>Bacteria</taxon>
        <taxon>Bacillati</taxon>
        <taxon>Bacillota</taxon>
        <taxon>Clostridia</taxon>
        <taxon>Eubacteriales</taxon>
        <taxon>Symbiobacteriaceae</taxon>
        <taxon>Symbiobacterium</taxon>
    </lineage>
</organism>
<dbReference type="EMBL" id="JAGGLG010000011">
    <property type="protein sequence ID" value="MBP2018296.1"/>
    <property type="molecule type" value="Genomic_DNA"/>
</dbReference>
<name>A0ABS4JRY6_9FIRM</name>
<proteinExistence type="inferred from homology"/>
<dbReference type="GO" id="GO:0004563">
    <property type="term" value="F:beta-N-acetylhexosaminidase activity"/>
    <property type="evidence" value="ECO:0007669"/>
    <property type="project" value="UniProtKB-EC"/>
</dbReference>
<dbReference type="Gene3D" id="3.20.20.300">
    <property type="entry name" value="Glycoside hydrolase, family 3, N-terminal domain"/>
    <property type="match status" value="1"/>
</dbReference>
<comment type="similarity">
    <text evidence="2">Belongs to the glycosyl hydrolase 3 family.</text>
</comment>
<keyword evidence="5 7" id="KW-0326">Glycosidase</keyword>
<gene>
    <name evidence="7" type="ORF">J2Z79_001697</name>
</gene>
<evidence type="ECO:0000259" key="6">
    <source>
        <dbReference type="Pfam" id="PF00933"/>
    </source>
</evidence>
<evidence type="ECO:0000256" key="5">
    <source>
        <dbReference type="ARBA" id="ARBA00023295"/>
    </source>
</evidence>
<keyword evidence="4 7" id="KW-0378">Hydrolase</keyword>
<dbReference type="Pfam" id="PF00933">
    <property type="entry name" value="Glyco_hydro_3"/>
    <property type="match status" value="1"/>
</dbReference>
<evidence type="ECO:0000313" key="8">
    <source>
        <dbReference type="Proteomes" id="UP001519289"/>
    </source>
</evidence>
<evidence type="ECO:0000313" key="7">
    <source>
        <dbReference type="EMBL" id="MBP2018296.1"/>
    </source>
</evidence>
<feature type="domain" description="Glycoside hydrolase family 3 N-terminal" evidence="6">
    <location>
        <begin position="5"/>
        <end position="334"/>
    </location>
</feature>
<dbReference type="EC" id="3.2.1.52" evidence="3"/>
<protein>
    <recommendedName>
        <fullName evidence="3">beta-N-acetylhexosaminidase</fullName>
        <ecNumber evidence="3">3.2.1.52</ecNumber>
    </recommendedName>
</protein>
<dbReference type="PANTHER" id="PTHR30480:SF13">
    <property type="entry name" value="BETA-HEXOSAMINIDASE"/>
    <property type="match status" value="1"/>
</dbReference>
<comment type="caution">
    <text evidence="7">The sequence shown here is derived from an EMBL/GenBank/DDBJ whole genome shotgun (WGS) entry which is preliminary data.</text>
</comment>
<dbReference type="PANTHER" id="PTHR30480">
    <property type="entry name" value="BETA-HEXOSAMINIDASE-RELATED"/>
    <property type="match status" value="1"/>
</dbReference>
<dbReference type="Proteomes" id="UP001519289">
    <property type="component" value="Unassembled WGS sequence"/>
</dbReference>
<evidence type="ECO:0000256" key="4">
    <source>
        <dbReference type="ARBA" id="ARBA00022801"/>
    </source>
</evidence>
<accession>A0ABS4JRY6</accession>
<reference evidence="7 8" key="1">
    <citation type="submission" date="2021-03" db="EMBL/GenBank/DDBJ databases">
        <title>Genomic Encyclopedia of Type Strains, Phase IV (KMG-IV): sequencing the most valuable type-strain genomes for metagenomic binning, comparative biology and taxonomic classification.</title>
        <authorList>
            <person name="Goeker M."/>
        </authorList>
    </citation>
    <scope>NUCLEOTIDE SEQUENCE [LARGE SCALE GENOMIC DNA]</scope>
    <source>
        <strain evidence="7 8">DSM 27138</strain>
    </source>
</reference>
<keyword evidence="8" id="KW-1185">Reference proteome</keyword>
<comment type="catalytic activity">
    <reaction evidence="1">
        <text>Hydrolysis of terminal non-reducing N-acetyl-D-hexosamine residues in N-acetyl-beta-D-hexosaminides.</text>
        <dbReference type="EC" id="3.2.1.52"/>
    </reaction>
</comment>
<evidence type="ECO:0000256" key="2">
    <source>
        <dbReference type="ARBA" id="ARBA00005336"/>
    </source>
</evidence>
<dbReference type="InterPro" id="IPR036881">
    <property type="entry name" value="Glyco_hydro_3_C_sf"/>
</dbReference>